<evidence type="ECO:0000256" key="1">
    <source>
        <dbReference type="SAM" id="SignalP"/>
    </source>
</evidence>
<accession>A0A090QUM3</accession>
<feature type="chain" id="PRO_5001862060" evidence="1">
    <location>
        <begin position="20"/>
        <end position="149"/>
    </location>
</feature>
<keyword evidence="1" id="KW-0732">Signal</keyword>
<dbReference type="Proteomes" id="UP000029227">
    <property type="component" value="Unassembled WGS sequence"/>
</dbReference>
<evidence type="ECO:0000313" key="2">
    <source>
        <dbReference type="EMBL" id="GAL06596.1"/>
    </source>
</evidence>
<organism evidence="2 3">
    <name type="scientific">Photobacterium aphoticum</name>
    <dbReference type="NCBI Taxonomy" id="754436"/>
    <lineage>
        <taxon>Bacteria</taxon>
        <taxon>Pseudomonadati</taxon>
        <taxon>Pseudomonadota</taxon>
        <taxon>Gammaproteobacteria</taxon>
        <taxon>Vibrionales</taxon>
        <taxon>Vibrionaceae</taxon>
        <taxon>Photobacterium</taxon>
    </lineage>
</organism>
<dbReference type="AlphaFoldDB" id="A0A090QUM3"/>
<protein>
    <submittedName>
        <fullName evidence="2">Methyl-accepting chemotaxis protein</fullName>
    </submittedName>
</protein>
<dbReference type="eggNOG" id="ENOG502Z7W2">
    <property type="taxonomic scope" value="Bacteria"/>
</dbReference>
<sequence>MKKTFLALLLFPFSLSVQAQSCPVNVPNDIHINPEHIAVYQQGQPKMLIDENNQLFINGEKMDLDVAQQKAIEAYREHVQAYLPKMAELADDGVSIANEVVNELSTTLGDKEAFAKTHALIDQYSAQAKAKFYGRGVCAAGGYFLNGRE</sequence>
<reference evidence="2 3" key="1">
    <citation type="journal article" date="2014" name="Genome Announc.">
        <title>Draft Genome Sequences of Two Vibrionaceae Species, Vibrio ponticus C121 and Photobacterium aphoticum C119, Isolated as Coral Reef Microbiota.</title>
        <authorList>
            <person name="Al-saari N."/>
            <person name="Meirelles P.M."/>
            <person name="Mino S."/>
            <person name="Suda W."/>
            <person name="Oshima K."/>
            <person name="Hattori M."/>
            <person name="Ohkuma M."/>
            <person name="Thompson F.L."/>
            <person name="Gomez-Gil B."/>
            <person name="Sawabe T."/>
            <person name="Sawabe T."/>
        </authorList>
    </citation>
    <scope>NUCLEOTIDE SEQUENCE [LARGE SCALE GENOMIC DNA]</scope>
    <source>
        <strain evidence="2 3">JCM 19237</strain>
    </source>
</reference>
<name>A0A090QUM3_9GAMM</name>
<proteinExistence type="predicted"/>
<feature type="signal peptide" evidence="1">
    <location>
        <begin position="1"/>
        <end position="19"/>
    </location>
</feature>
<dbReference type="STRING" id="754436.JCM19237_2693"/>
<dbReference type="InterPro" id="IPR021307">
    <property type="entry name" value="DUF2884"/>
</dbReference>
<comment type="caution">
    <text evidence="2">The sequence shown here is derived from an EMBL/GenBank/DDBJ whole genome shotgun (WGS) entry which is preliminary data.</text>
</comment>
<gene>
    <name evidence="2" type="ORF">JCM19237_2693</name>
</gene>
<dbReference type="EMBL" id="BBMN01000012">
    <property type="protein sequence ID" value="GAL06596.1"/>
    <property type="molecule type" value="Genomic_DNA"/>
</dbReference>
<dbReference type="Pfam" id="PF11101">
    <property type="entry name" value="DUF2884"/>
    <property type="match status" value="1"/>
</dbReference>
<evidence type="ECO:0000313" key="3">
    <source>
        <dbReference type="Proteomes" id="UP000029227"/>
    </source>
</evidence>